<evidence type="ECO:0000256" key="1">
    <source>
        <dbReference type="SAM" id="SignalP"/>
    </source>
</evidence>
<feature type="chain" id="PRO_5047184596" evidence="1">
    <location>
        <begin position="29"/>
        <end position="121"/>
    </location>
</feature>
<sequence length="121" mass="13206">MFNTPRRTLLTCCFIAGLVATPAMLAEAQENNTTNNALVDFAHQSGTMAGGAQFCMAEEDTLEEYIGAVEARIALLAKDDYEKIFGRLEFKNTFAVSSATEPSSGCEQHMRAFSSIIKDIQ</sequence>
<comment type="caution">
    <text evidence="2">The sequence shown here is derived from an EMBL/GenBank/DDBJ whole genome shotgun (WGS) entry which is preliminary data.</text>
</comment>
<dbReference type="Proteomes" id="UP001595444">
    <property type="component" value="Unassembled WGS sequence"/>
</dbReference>
<reference evidence="3" key="1">
    <citation type="journal article" date="2019" name="Int. J. Syst. Evol. Microbiol.">
        <title>The Global Catalogue of Microorganisms (GCM) 10K type strain sequencing project: providing services to taxonomists for standard genome sequencing and annotation.</title>
        <authorList>
            <consortium name="The Broad Institute Genomics Platform"/>
            <consortium name="The Broad Institute Genome Sequencing Center for Infectious Disease"/>
            <person name="Wu L."/>
            <person name="Ma J."/>
        </authorList>
    </citation>
    <scope>NUCLEOTIDE SEQUENCE [LARGE SCALE GENOMIC DNA]</scope>
    <source>
        <strain evidence="3">KCTC 62164</strain>
    </source>
</reference>
<evidence type="ECO:0000313" key="2">
    <source>
        <dbReference type="EMBL" id="MFC3050749.1"/>
    </source>
</evidence>
<accession>A0ABV7D0Q9</accession>
<gene>
    <name evidence="2" type="ORF">ACFOKA_02410</name>
</gene>
<evidence type="ECO:0000313" key="3">
    <source>
        <dbReference type="Proteomes" id="UP001595444"/>
    </source>
</evidence>
<feature type="signal peptide" evidence="1">
    <location>
        <begin position="1"/>
        <end position="28"/>
    </location>
</feature>
<keyword evidence="3" id="KW-1185">Reference proteome</keyword>
<dbReference type="RefSeq" id="WP_194212687.1">
    <property type="nucleotide sequence ID" value="NZ_CP061205.1"/>
</dbReference>
<protein>
    <submittedName>
        <fullName evidence="2">Uncharacterized protein</fullName>
    </submittedName>
</protein>
<keyword evidence="1" id="KW-0732">Signal</keyword>
<organism evidence="2 3">
    <name type="scientific">Kordiimonas pumila</name>
    <dbReference type="NCBI Taxonomy" id="2161677"/>
    <lineage>
        <taxon>Bacteria</taxon>
        <taxon>Pseudomonadati</taxon>
        <taxon>Pseudomonadota</taxon>
        <taxon>Alphaproteobacteria</taxon>
        <taxon>Kordiimonadales</taxon>
        <taxon>Kordiimonadaceae</taxon>
        <taxon>Kordiimonas</taxon>
    </lineage>
</organism>
<proteinExistence type="predicted"/>
<name>A0ABV7D0Q9_9PROT</name>
<dbReference type="EMBL" id="JBHRSL010000002">
    <property type="protein sequence ID" value="MFC3050749.1"/>
    <property type="molecule type" value="Genomic_DNA"/>
</dbReference>